<protein>
    <submittedName>
        <fullName evidence="4">Type IV secretion system DNA-binding domain-containing protein</fullName>
    </submittedName>
</protein>
<dbReference type="InterPro" id="IPR002789">
    <property type="entry name" value="HerA_central"/>
</dbReference>
<dbReference type="PANTHER" id="PTHR30121:SF11">
    <property type="entry name" value="AAA+ ATPASE DOMAIN-CONTAINING PROTEIN"/>
    <property type="match status" value="1"/>
</dbReference>
<sequence length="793" mass="85446">MLDGIGTFFEQWWPLIGAGAAWLACAFVGLRVMLRSRHRRLMADSARKVEILVPPHVEPGSGAAFWAHLHAMLRPAWRRFIDGQPHLVFEYTWTADALTLGVWVPGVVPPGMVERAVTAAWPAAQTTVVTPAPAPIPLTGTATGGRLRLAKPEILPLRSDFDADPLRPLLEAASGLTGRESAAVQVLARPATGRRVRIYRRKLLKLKHEASGASVRVPGRTVVFDAFSPGKPIARAVSRQDPVASAALRAAVGKATGSLWETEIRYAVAVLAPQLRTRTERNAAEPRLRGVAHSVASAFGIHAERNWWRRKPLFRPAPTLASRFWKGGDLLTVAELAAVAHLPMDTAAVGVVRAGARVVAPPARIASSGDPNQLKVLGDADAGPARRVALQVADGRQHTHIMGSTGSGKSTLMARMILDDVLAKRGVVVVDPKGDLIADLLDRLPESAAERTVLIDPTADGLKPSLNILASGEPNLVVDNLVGIFSRIFASSWGPRTDDVFRAACLTLLSVKRDEQPTLADVPALLTDPVVRERYVRALPRDTKNGRVLKVFWKGFNDLPASAQGLTAAPLLNKLRAFLLRDFVSGIVATPESTVDMRKVLNGGICLARLPKGVLGEDAARLLGSFVVAATWQAAATRARSEEGKRIDASLYLDESHNFLNLPYPLEDMLAEARGYRLSLVLAHQNLGQLTGELSEGISANTRNKVFFTCSPEDGRALERHVSPALTEHDLSHLGGYQAAVRLLADGALAPAFTMRTRALAPAVPGRADAIRRRFQADLVARTRTSDGLRDAA</sequence>
<accession>A0ABS5KGI8</accession>
<feature type="domain" description="Helicase HerA central" evidence="2">
    <location>
        <begin position="388"/>
        <end position="457"/>
    </location>
</feature>
<organism evidence="4 5">
    <name type="scientific">Catenulispora pinistramenti</name>
    <dbReference type="NCBI Taxonomy" id="2705254"/>
    <lineage>
        <taxon>Bacteria</taxon>
        <taxon>Bacillati</taxon>
        <taxon>Actinomycetota</taxon>
        <taxon>Actinomycetes</taxon>
        <taxon>Catenulisporales</taxon>
        <taxon>Catenulisporaceae</taxon>
        <taxon>Catenulispora</taxon>
    </lineage>
</organism>
<feature type="domain" description="TraD/TraG TraM recognition site" evidence="3">
    <location>
        <begin position="651"/>
        <end position="712"/>
    </location>
</feature>
<dbReference type="RefSeq" id="WP_212007062.1">
    <property type="nucleotide sequence ID" value="NZ_JAAFYZ010000002.1"/>
</dbReference>
<dbReference type="CDD" id="cd01127">
    <property type="entry name" value="TrwB_TraG_TraD_VirD4"/>
    <property type="match status" value="2"/>
</dbReference>
<dbReference type="Pfam" id="PF12696">
    <property type="entry name" value="TraG-D_C"/>
    <property type="match status" value="1"/>
</dbReference>
<dbReference type="EMBL" id="JAAFYZ010000002">
    <property type="protein sequence ID" value="MBS2545397.1"/>
    <property type="molecule type" value="Genomic_DNA"/>
</dbReference>
<dbReference type="InterPro" id="IPR051162">
    <property type="entry name" value="T4SS_component"/>
</dbReference>
<keyword evidence="1" id="KW-0812">Transmembrane</keyword>
<dbReference type="InterPro" id="IPR032689">
    <property type="entry name" value="TraG-D_C"/>
</dbReference>
<evidence type="ECO:0000256" key="1">
    <source>
        <dbReference type="SAM" id="Phobius"/>
    </source>
</evidence>
<keyword evidence="1" id="KW-1133">Transmembrane helix</keyword>
<dbReference type="Gene3D" id="3.40.50.300">
    <property type="entry name" value="P-loop containing nucleotide triphosphate hydrolases"/>
    <property type="match status" value="2"/>
</dbReference>
<comment type="caution">
    <text evidence="4">The sequence shown here is derived from an EMBL/GenBank/DDBJ whole genome shotgun (WGS) entry which is preliminary data.</text>
</comment>
<feature type="transmembrane region" description="Helical" evidence="1">
    <location>
        <begin position="12"/>
        <end position="34"/>
    </location>
</feature>
<dbReference type="InterPro" id="IPR027417">
    <property type="entry name" value="P-loop_NTPase"/>
</dbReference>
<keyword evidence="5" id="KW-1185">Reference proteome</keyword>
<dbReference type="SUPFAM" id="SSF52540">
    <property type="entry name" value="P-loop containing nucleoside triphosphate hydrolases"/>
    <property type="match status" value="1"/>
</dbReference>
<gene>
    <name evidence="4" type="ORF">KGQ19_00795</name>
</gene>
<evidence type="ECO:0000259" key="3">
    <source>
        <dbReference type="Pfam" id="PF12696"/>
    </source>
</evidence>
<name>A0ABS5KGI8_9ACTN</name>
<keyword evidence="1" id="KW-0472">Membrane</keyword>
<dbReference type="Pfam" id="PF01935">
    <property type="entry name" value="DUF87"/>
    <property type="match status" value="1"/>
</dbReference>
<reference evidence="4 5" key="1">
    <citation type="submission" date="2020-02" db="EMBL/GenBank/DDBJ databases">
        <title>Acidophilic actinobacteria isolated from forest soil.</title>
        <authorList>
            <person name="Golinska P."/>
        </authorList>
    </citation>
    <scope>NUCLEOTIDE SEQUENCE [LARGE SCALE GENOMIC DNA]</scope>
    <source>
        <strain evidence="4 5">NL8</strain>
    </source>
</reference>
<dbReference type="GO" id="GO:0003677">
    <property type="term" value="F:DNA binding"/>
    <property type="evidence" value="ECO:0007669"/>
    <property type="project" value="UniProtKB-KW"/>
</dbReference>
<evidence type="ECO:0000259" key="2">
    <source>
        <dbReference type="Pfam" id="PF01935"/>
    </source>
</evidence>
<dbReference type="PANTHER" id="PTHR30121">
    <property type="entry name" value="UNCHARACTERIZED PROTEIN YJGR-RELATED"/>
    <property type="match status" value="1"/>
</dbReference>
<dbReference type="Proteomes" id="UP000730482">
    <property type="component" value="Unassembled WGS sequence"/>
</dbReference>
<evidence type="ECO:0000313" key="4">
    <source>
        <dbReference type="EMBL" id="MBS2545397.1"/>
    </source>
</evidence>
<proteinExistence type="predicted"/>
<keyword evidence="4" id="KW-0238">DNA-binding</keyword>
<evidence type="ECO:0000313" key="5">
    <source>
        <dbReference type="Proteomes" id="UP000730482"/>
    </source>
</evidence>